<evidence type="ECO:0000313" key="8">
    <source>
        <dbReference type="EMBL" id="ABY33611.1"/>
    </source>
</evidence>
<dbReference type="InterPro" id="IPR013737">
    <property type="entry name" value="Bac_rhamnosid_N"/>
</dbReference>
<dbReference type="PANTHER" id="PTHR33307:SF6">
    <property type="entry name" value="ALPHA-RHAMNOSIDASE (EUROFUNG)-RELATED"/>
    <property type="match status" value="1"/>
</dbReference>
<evidence type="ECO:0000259" key="5">
    <source>
        <dbReference type="Pfam" id="PF08531"/>
    </source>
</evidence>
<comment type="catalytic activity">
    <reaction evidence="1">
        <text>Hydrolysis of terminal non-reducing alpha-L-rhamnose residues in alpha-L-rhamnosides.</text>
        <dbReference type="EC" id="3.2.1.40"/>
    </reaction>
</comment>
<feature type="domain" description="Bacterial alpha-L-rhamnosidase N-terminal" evidence="5">
    <location>
        <begin position="154"/>
        <end position="324"/>
    </location>
</feature>
<sequence>MSYEQLSTSQSQVSRLIVRVEHYQSTLGIGNPCPRLSWIIETNATNWLQTAYEIECYTKDGRVRGRTGWIHSPESVLVPWPFEPLTSREQVLVRVRVRDNKGDISPWSEMLPIEAGLLKVGDWSARFITPDWDDDILKPQPCPMLRHEFRVDNDVIQARLYITSLGVYEAQINGVVVGDQVLAPGWTVYDRRLRYQTFDVTMHLREGINAIGVILGDGWFRGRLGFGGGRRNIYGNRLAVLAQLEITYRDGSTQQVCTDQTWRSTTGPILASDIYDGEIYDARLELPNWSKPGFADHQWSGVRLLEWDFSTLVAPISPPIRRIEMVLPVAIFSSPSGRTIVDFGQNLVGRVRLTVSGPPGQMITVRHAEVLEGGELSTRPLRFAAATDRYILRGDGTEVWEPRFTFHGFRYAEIDGWPGELRTTDIVAVVIHSDMERIGWFTCSDQLLNRFHENVVWSMRGNFLDVPTDCPQRDERLGWTGDIQVFAPTAVFLYDVAGLLQSWLIDLAIEQEKLGGAVPHVVPNVLGPSAAGAAAWGDAATVVPWVLFQRYGDKRVLETQYKSMRSWVDYIATKAGHTYLWDRGFQFGDWLDPTAPPDKPGQARTDKAIVASAYFIFSATLVAKAAHVLGYDADADFYADLAHKARFAFAKEYITPAGRLMCDTETAYALALVFDLFPTDTQRRYAGERLAALVRDSGYHIRTGFVGTPLICDALCSVGHCRVAYRLLMQRECPSWLYPVTMGATTIWERWDSMLPDGSINPGEMTSFNHYALGAVADWMHRTIGGLIPVEPGYRRIEFRPQPGGEIVYARVSHRTPYGLAECFWRIEEGVFYLRVVVPPNTTAQVFLPGRDDQPLDVGSGIWQWSIPCQDTATRGSYTVDDLVDEIIDDEVAREAVNQVLSQVDAWRLFGNLLLNERSASLREAIQALPNSEIVIERLNALLTRIPKKDGI</sequence>
<proteinExistence type="predicted"/>
<dbReference type="InterPro" id="IPR016007">
    <property type="entry name" value="Alpha_rhamnosid"/>
</dbReference>
<evidence type="ECO:0000256" key="2">
    <source>
        <dbReference type="ARBA" id="ARBA00012652"/>
    </source>
</evidence>
<dbReference type="Gene3D" id="2.60.40.10">
    <property type="entry name" value="Immunoglobulins"/>
    <property type="match status" value="1"/>
</dbReference>
<dbReference type="InterPro" id="IPR035398">
    <property type="entry name" value="Bac_rhamnosid_C"/>
</dbReference>
<dbReference type="Gene3D" id="2.60.120.260">
    <property type="entry name" value="Galactose-binding domain-like"/>
    <property type="match status" value="2"/>
</dbReference>
<dbReference type="PIRSF" id="PIRSF010631">
    <property type="entry name" value="A-rhamnsds"/>
    <property type="match status" value="1"/>
</dbReference>
<dbReference type="CAZy" id="GH78">
    <property type="family name" value="Glycoside Hydrolase Family 78"/>
</dbReference>
<dbReference type="RefSeq" id="WP_012256267.1">
    <property type="nucleotide sequence ID" value="NC_010175.1"/>
</dbReference>
<name>A9WDK5_CHLAA</name>
<dbReference type="EC" id="3.2.1.40" evidence="2"/>
<organism evidence="8 9">
    <name type="scientific">Chloroflexus aurantiacus (strain ATCC 29366 / DSM 635 / J-10-fl)</name>
    <dbReference type="NCBI Taxonomy" id="324602"/>
    <lineage>
        <taxon>Bacteria</taxon>
        <taxon>Bacillati</taxon>
        <taxon>Chloroflexota</taxon>
        <taxon>Chloroflexia</taxon>
        <taxon>Chloroflexales</taxon>
        <taxon>Chloroflexineae</taxon>
        <taxon>Chloroflexaceae</taxon>
        <taxon>Chloroflexus</taxon>
    </lineage>
</organism>
<dbReference type="EMBL" id="CP000909">
    <property type="protein sequence ID" value="ABY33611.1"/>
    <property type="molecule type" value="Genomic_DNA"/>
</dbReference>
<dbReference type="InterPro" id="IPR013783">
    <property type="entry name" value="Ig-like_fold"/>
</dbReference>
<dbReference type="STRING" id="324602.Caur_0361"/>
<dbReference type="InterPro" id="IPR035396">
    <property type="entry name" value="Bac_rhamnosid6H"/>
</dbReference>
<feature type="domain" description="Alpha-L-rhamnosidase concanavalin-like" evidence="4">
    <location>
        <begin position="335"/>
        <end position="432"/>
    </location>
</feature>
<evidence type="ECO:0000256" key="1">
    <source>
        <dbReference type="ARBA" id="ARBA00001445"/>
    </source>
</evidence>
<protein>
    <recommendedName>
        <fullName evidence="2">alpha-L-rhamnosidase</fullName>
        <ecNumber evidence="2">3.2.1.40</ecNumber>
    </recommendedName>
</protein>
<dbReference type="InterPro" id="IPR008928">
    <property type="entry name" value="6-hairpin_glycosidase_sf"/>
</dbReference>
<dbReference type="Proteomes" id="UP000002008">
    <property type="component" value="Chromosome"/>
</dbReference>
<dbReference type="Pfam" id="PF08531">
    <property type="entry name" value="Bac_rhamnosid_N"/>
    <property type="match status" value="1"/>
</dbReference>
<evidence type="ECO:0000313" key="9">
    <source>
        <dbReference type="Proteomes" id="UP000002008"/>
    </source>
</evidence>
<dbReference type="InterPro" id="IPR012341">
    <property type="entry name" value="6hp_glycosidase-like_sf"/>
</dbReference>
<dbReference type="PATRIC" id="fig|324602.8.peg.413"/>
<dbReference type="Gene3D" id="2.60.420.10">
    <property type="entry name" value="Maltose phosphorylase, domain 3"/>
    <property type="match status" value="1"/>
</dbReference>
<dbReference type="eggNOG" id="COG0174">
    <property type="taxonomic scope" value="Bacteria"/>
</dbReference>
<dbReference type="Pfam" id="PF05592">
    <property type="entry name" value="Bac_rhamnosid"/>
    <property type="match status" value="1"/>
</dbReference>
<gene>
    <name evidence="8" type="ordered locus">Caur_0361</name>
</gene>
<dbReference type="SUPFAM" id="SSF48208">
    <property type="entry name" value="Six-hairpin glycosidases"/>
    <property type="match status" value="1"/>
</dbReference>
<evidence type="ECO:0000259" key="4">
    <source>
        <dbReference type="Pfam" id="PF05592"/>
    </source>
</evidence>
<dbReference type="Pfam" id="PF25788">
    <property type="entry name" value="Ig_Rha78A_N"/>
    <property type="match status" value="1"/>
</dbReference>
<evidence type="ECO:0000259" key="7">
    <source>
        <dbReference type="Pfam" id="PF17390"/>
    </source>
</evidence>
<dbReference type="EnsemblBacteria" id="ABY33611">
    <property type="protein sequence ID" value="ABY33611"/>
    <property type="gene ID" value="Caur_0361"/>
</dbReference>
<dbReference type="InParanoid" id="A9WDK5"/>
<keyword evidence="9" id="KW-1185">Reference proteome</keyword>
<dbReference type="Pfam" id="PF17389">
    <property type="entry name" value="Bac_rhamnosid6H"/>
    <property type="match status" value="1"/>
</dbReference>
<dbReference type="GO" id="GO:0005975">
    <property type="term" value="P:carbohydrate metabolic process"/>
    <property type="evidence" value="ECO:0007669"/>
    <property type="project" value="InterPro"/>
</dbReference>
<reference evidence="9" key="1">
    <citation type="journal article" date="2011" name="BMC Genomics">
        <title>Complete genome sequence of the filamentous anoxygenic phototrophic bacterium Chloroflexus aurantiacus.</title>
        <authorList>
            <person name="Tang K.H."/>
            <person name="Barry K."/>
            <person name="Chertkov O."/>
            <person name="Dalin E."/>
            <person name="Han C.S."/>
            <person name="Hauser L.J."/>
            <person name="Honchak B.M."/>
            <person name="Karbach L.E."/>
            <person name="Land M.L."/>
            <person name="Lapidus A."/>
            <person name="Larimer F.W."/>
            <person name="Mikhailova N."/>
            <person name="Pitluck S."/>
            <person name="Pierson B.K."/>
            <person name="Blankenship R.E."/>
        </authorList>
    </citation>
    <scope>NUCLEOTIDE SEQUENCE [LARGE SCALE GENOMIC DNA]</scope>
    <source>
        <strain evidence="9">ATCC 29366 / DSM 635 / J-10-fl</strain>
    </source>
</reference>
<dbReference type="AlphaFoldDB" id="A9WDK5"/>
<dbReference type="Pfam" id="PF17390">
    <property type="entry name" value="Bac_rhamnosid_C"/>
    <property type="match status" value="1"/>
</dbReference>
<keyword evidence="3" id="KW-0378">Hydrolase</keyword>
<dbReference type="KEGG" id="cau:Caur_0361"/>
<dbReference type="GO" id="GO:0030596">
    <property type="term" value="F:alpha-L-rhamnosidase activity"/>
    <property type="evidence" value="ECO:0007669"/>
    <property type="project" value="UniProtKB-EC"/>
</dbReference>
<accession>A9WDK5</accession>
<dbReference type="Gene3D" id="1.50.10.10">
    <property type="match status" value="1"/>
</dbReference>
<evidence type="ECO:0000259" key="6">
    <source>
        <dbReference type="Pfam" id="PF17389"/>
    </source>
</evidence>
<feature type="domain" description="Alpha-L-rhamnosidase C-terminal" evidence="7">
    <location>
        <begin position="786"/>
        <end position="854"/>
    </location>
</feature>
<feature type="domain" description="Alpha-L-rhamnosidase six-hairpin glycosidase" evidence="6">
    <location>
        <begin position="437"/>
        <end position="784"/>
    </location>
</feature>
<dbReference type="HOGENOM" id="CLU_002926_0_0_0"/>
<evidence type="ECO:0000256" key="3">
    <source>
        <dbReference type="ARBA" id="ARBA00022801"/>
    </source>
</evidence>
<dbReference type="PANTHER" id="PTHR33307">
    <property type="entry name" value="ALPHA-RHAMNOSIDASE (EUROFUNG)"/>
    <property type="match status" value="1"/>
</dbReference>
<dbReference type="InterPro" id="IPR008902">
    <property type="entry name" value="Rhamnosid_concanavalin"/>
</dbReference>